<feature type="region of interest" description="Disordered" evidence="3">
    <location>
        <begin position="509"/>
        <end position="529"/>
    </location>
</feature>
<protein>
    <submittedName>
        <fullName evidence="4">L domain-like protein</fullName>
    </submittedName>
</protein>
<dbReference type="SUPFAM" id="SSF52058">
    <property type="entry name" value="L domain-like"/>
    <property type="match status" value="2"/>
</dbReference>
<feature type="compositionally biased region" description="Polar residues" evidence="3">
    <location>
        <begin position="300"/>
        <end position="309"/>
    </location>
</feature>
<dbReference type="SMART" id="SM00369">
    <property type="entry name" value="LRR_TYP"/>
    <property type="match status" value="9"/>
</dbReference>
<dbReference type="OrthoDB" id="676979at2759"/>
<evidence type="ECO:0000256" key="3">
    <source>
        <dbReference type="SAM" id="MobiDB-lite"/>
    </source>
</evidence>
<dbReference type="InterPro" id="IPR003591">
    <property type="entry name" value="Leu-rich_rpt_typical-subtyp"/>
</dbReference>
<feature type="region of interest" description="Disordered" evidence="3">
    <location>
        <begin position="1"/>
        <end position="384"/>
    </location>
</feature>
<feature type="compositionally biased region" description="Low complexity" evidence="3">
    <location>
        <begin position="213"/>
        <end position="228"/>
    </location>
</feature>
<dbReference type="STRING" id="1149755.A0A2J6SC07"/>
<sequence>MDQPANQPKPSLIPRPSRASRLPVPSSTLRPAASRENLQQSPRQIVNNPRLRSAPSREHLSASTSSKPRLSSTPTRKPHTPNLQNRQRDASAESVIYKPKSQLFRKPSQDVLFRKPSKPALREEFVRPDSPEEHDLPRTNEPRPIEEEEQLNVNVHRKPRPSLSERTMETLQNIPSSPAIKKRNSSFFATESPMRPTSSGTQNSRPGSSSDGSMRPPSRSVSSRPSSSAGPAISVPVDFRASTNTFRPPQPALTLKRPGNFKSLKTPSTPQSNTEVADSLEQKSPSATKLTGELPAIKSGSKTLSSQPLKTRASLNGLFRKPSMPALDQSSELDRIGYVPKKKSTTLSNTSSEAASATSKSSKATTAVISGDDQDSTPRKSSLALRDQIAKAKAAKRAAAAKQTPAGTPNTEEEVPVIAAGSFDFGLSDDPFNQQINQNGAKGLLRKRISAARTDGRLNIAAMGFKEIPEEVMNMYSLESVGTQDGTWAESVDLTRFVAADNELETISDDVFPDVDPRDNGDDEDAKGNQFGGLETLDLHGNILIQLPLGLRRLELLTALNVSNNKLSNDCFQVISQIKSLRDLKMGGNALAGPLEASITNLQNLEALDVQRNAITSLPEGFSELLQLRVLNINENRFTSLPFQTLRRLPLIELSAAKNNLTGTLVTADVEELPKLQILDVTSNALTSLDLSGVLSLPSLHQLSCSSNRLTGLPDMASWTSLLTLAAEDNNIESIPDGFVTLPKIKNVNFNGNNLRVLDDRIGGMESLDILRIGGNPLRDKKYSGMTTEDLKRALKARMAPPEPETDKELDADGAFYSAPVSPISARSTSSDWAVKPGGVLDRSNTQSHSLHPVAAADIAANHPIKVLELHHNLFKEIPSSVAFFAATLTTLSLAHNELTSDTFLKDDLELPALKELNLSSNTFNSVQPLIQHLKAPLLERLDISFNRLTSLPILKRHFPGLVTLLASHNTIRELSPESVKGLRVLDCSSNDINSLNARIGLLGGPGGLVQLDVTGNRFRVPKYTILEKGTEATLSWLRDRIPAGETSPTDVD</sequence>
<organism evidence="4 5">
    <name type="scientific">Hyaloscypha variabilis (strain UAMH 11265 / GT02V1 / F)</name>
    <name type="common">Meliniomyces variabilis</name>
    <dbReference type="NCBI Taxonomy" id="1149755"/>
    <lineage>
        <taxon>Eukaryota</taxon>
        <taxon>Fungi</taxon>
        <taxon>Dikarya</taxon>
        <taxon>Ascomycota</taxon>
        <taxon>Pezizomycotina</taxon>
        <taxon>Leotiomycetes</taxon>
        <taxon>Helotiales</taxon>
        <taxon>Hyaloscyphaceae</taxon>
        <taxon>Hyaloscypha</taxon>
        <taxon>Hyaloscypha variabilis</taxon>
    </lineage>
</organism>
<dbReference type="EMBL" id="KZ613937">
    <property type="protein sequence ID" value="PMD48295.1"/>
    <property type="molecule type" value="Genomic_DNA"/>
</dbReference>
<name>A0A2J6SC07_HYAVF</name>
<feature type="compositionally biased region" description="Low complexity" evidence="3">
    <location>
        <begin position="345"/>
        <end position="367"/>
    </location>
</feature>
<feature type="compositionally biased region" description="Polar residues" evidence="3">
    <location>
        <begin position="263"/>
        <end position="289"/>
    </location>
</feature>
<proteinExistence type="predicted"/>
<dbReference type="Proteomes" id="UP000235786">
    <property type="component" value="Unassembled WGS sequence"/>
</dbReference>
<keyword evidence="2" id="KW-0677">Repeat</keyword>
<evidence type="ECO:0000256" key="1">
    <source>
        <dbReference type="ARBA" id="ARBA00022614"/>
    </source>
</evidence>
<gene>
    <name evidence="4" type="ORF">L207DRAFT_447157</name>
</gene>
<dbReference type="InterPro" id="IPR001611">
    <property type="entry name" value="Leu-rich_rpt"/>
</dbReference>
<evidence type="ECO:0000256" key="2">
    <source>
        <dbReference type="ARBA" id="ARBA00022737"/>
    </source>
</evidence>
<keyword evidence="5" id="KW-1185">Reference proteome</keyword>
<dbReference type="GO" id="GO:0005737">
    <property type="term" value="C:cytoplasm"/>
    <property type="evidence" value="ECO:0007669"/>
    <property type="project" value="TreeGrafter"/>
</dbReference>
<feature type="compositionally biased region" description="Polar residues" evidence="3">
    <location>
        <begin position="61"/>
        <end position="85"/>
    </location>
</feature>
<feature type="compositionally biased region" description="Basic and acidic residues" evidence="3">
    <location>
        <begin position="120"/>
        <end position="145"/>
    </location>
</feature>
<keyword evidence="1" id="KW-0433">Leucine-rich repeat</keyword>
<dbReference type="InterPro" id="IPR032675">
    <property type="entry name" value="LRR_dom_sf"/>
</dbReference>
<feature type="compositionally biased region" description="Polar residues" evidence="3">
    <location>
        <begin position="185"/>
        <end position="212"/>
    </location>
</feature>
<reference evidence="4 5" key="1">
    <citation type="submission" date="2016-04" db="EMBL/GenBank/DDBJ databases">
        <title>A degradative enzymes factory behind the ericoid mycorrhizal symbiosis.</title>
        <authorList>
            <consortium name="DOE Joint Genome Institute"/>
            <person name="Martino E."/>
            <person name="Morin E."/>
            <person name="Grelet G."/>
            <person name="Kuo A."/>
            <person name="Kohler A."/>
            <person name="Daghino S."/>
            <person name="Barry K."/>
            <person name="Choi C."/>
            <person name="Cichocki N."/>
            <person name="Clum A."/>
            <person name="Copeland A."/>
            <person name="Hainaut M."/>
            <person name="Haridas S."/>
            <person name="Labutti K."/>
            <person name="Lindquist E."/>
            <person name="Lipzen A."/>
            <person name="Khouja H.-R."/>
            <person name="Murat C."/>
            <person name="Ohm R."/>
            <person name="Olson A."/>
            <person name="Spatafora J."/>
            <person name="Veneault-Fourrey C."/>
            <person name="Henrissat B."/>
            <person name="Grigoriev I."/>
            <person name="Martin F."/>
            <person name="Perotto S."/>
        </authorList>
    </citation>
    <scope>NUCLEOTIDE SEQUENCE [LARGE SCALE GENOMIC DNA]</scope>
    <source>
        <strain evidence="4 5">F</strain>
    </source>
</reference>
<feature type="compositionally biased region" description="Polar residues" evidence="3">
    <location>
        <begin position="36"/>
        <end position="47"/>
    </location>
</feature>
<dbReference type="PROSITE" id="PS51450">
    <property type="entry name" value="LRR"/>
    <property type="match status" value="1"/>
</dbReference>
<evidence type="ECO:0000313" key="5">
    <source>
        <dbReference type="Proteomes" id="UP000235786"/>
    </source>
</evidence>
<evidence type="ECO:0000313" key="4">
    <source>
        <dbReference type="EMBL" id="PMD48295.1"/>
    </source>
</evidence>
<dbReference type="PANTHER" id="PTHR48051:SF54">
    <property type="entry name" value="LEUCINE-RICH REPEAT-CONTAINING PROTEIN"/>
    <property type="match status" value="1"/>
</dbReference>
<dbReference type="InterPro" id="IPR050216">
    <property type="entry name" value="LRR_domain-containing"/>
</dbReference>
<dbReference type="Gene3D" id="3.80.10.10">
    <property type="entry name" value="Ribonuclease Inhibitor"/>
    <property type="match status" value="2"/>
</dbReference>
<dbReference type="PANTHER" id="PTHR48051">
    <property type="match status" value="1"/>
</dbReference>
<dbReference type="SMART" id="SM00364">
    <property type="entry name" value="LRR_BAC"/>
    <property type="match status" value="7"/>
</dbReference>
<dbReference type="AlphaFoldDB" id="A0A2J6SC07"/>
<accession>A0A2J6SC07</accession>